<comment type="caution">
    <text evidence="2">The sequence shown here is derived from an EMBL/GenBank/DDBJ whole genome shotgun (WGS) entry which is preliminary data.</text>
</comment>
<dbReference type="GO" id="GO:0006629">
    <property type="term" value="P:lipid metabolic process"/>
    <property type="evidence" value="ECO:0007669"/>
    <property type="project" value="InterPro"/>
</dbReference>
<dbReference type="Proteomes" id="UP000095347">
    <property type="component" value="Unassembled WGS sequence"/>
</dbReference>
<sequence>MSVCSPSYAPNRGCLGKIIAHRGASGLAPENTLAAFEKAFALGARAVEFDVTVSSDGVAVLMHDDDLARCSDGVGPVILKSLTQLQALDVGSWFGPEFAGERIPTLSAVLDWALEQGVKVNLEIKPTAGWEQPTVAAIVDVLQNKTPSIDALVVTSFNALAMDLFAGRMPDVAKGYLTDAVPTDWRQRMAQWGCVALHCHDPFVSSQLVQSVHDAGHRVHVFTVNDPARAKMLFSWGVDGVFTDRPDVLLKECADDL</sequence>
<proteinExistence type="predicted"/>
<reference evidence="3" key="1">
    <citation type="submission" date="2016-07" db="EMBL/GenBank/DDBJ databases">
        <authorList>
            <person name="Florea S."/>
            <person name="Webb J.S."/>
            <person name="Jaromczyk J."/>
            <person name="Schardl C.L."/>
        </authorList>
    </citation>
    <scope>NUCLEOTIDE SEQUENCE [LARGE SCALE GENOMIC DNA]</scope>
    <source>
        <strain evidence="3">MV-1</strain>
    </source>
</reference>
<evidence type="ECO:0000259" key="1">
    <source>
        <dbReference type="PROSITE" id="PS51704"/>
    </source>
</evidence>
<accession>A0A1E5Q8B6</accession>
<evidence type="ECO:0000313" key="2">
    <source>
        <dbReference type="EMBL" id="OEJ67595.1"/>
    </source>
</evidence>
<gene>
    <name evidence="2" type="ORF">BEN30_09225</name>
</gene>
<dbReference type="EMBL" id="MCGG01000021">
    <property type="protein sequence ID" value="OEJ67595.1"/>
    <property type="molecule type" value="Genomic_DNA"/>
</dbReference>
<dbReference type="PANTHER" id="PTHR46211">
    <property type="entry name" value="GLYCEROPHOSPHORYL DIESTER PHOSPHODIESTERASE"/>
    <property type="match status" value="1"/>
</dbReference>
<dbReference type="SUPFAM" id="SSF51695">
    <property type="entry name" value="PLC-like phosphodiesterases"/>
    <property type="match status" value="1"/>
</dbReference>
<dbReference type="Gene3D" id="3.20.20.190">
    <property type="entry name" value="Phosphatidylinositol (PI) phosphodiesterase"/>
    <property type="match status" value="1"/>
</dbReference>
<dbReference type="STRING" id="28181.BEN30_09225"/>
<dbReference type="OrthoDB" id="9787897at2"/>
<organism evidence="2 3">
    <name type="scientific">Magnetovibrio blakemorei</name>
    <dbReference type="NCBI Taxonomy" id="28181"/>
    <lineage>
        <taxon>Bacteria</taxon>
        <taxon>Pseudomonadati</taxon>
        <taxon>Pseudomonadota</taxon>
        <taxon>Alphaproteobacteria</taxon>
        <taxon>Rhodospirillales</taxon>
        <taxon>Magnetovibrionaceae</taxon>
        <taxon>Magnetovibrio</taxon>
    </lineage>
</organism>
<dbReference type="Pfam" id="PF03009">
    <property type="entry name" value="GDPD"/>
    <property type="match status" value="1"/>
</dbReference>
<protein>
    <recommendedName>
        <fullName evidence="1">GP-PDE domain-containing protein</fullName>
    </recommendedName>
</protein>
<feature type="domain" description="GP-PDE" evidence="1">
    <location>
        <begin position="16"/>
        <end position="253"/>
    </location>
</feature>
<dbReference type="PROSITE" id="PS51704">
    <property type="entry name" value="GP_PDE"/>
    <property type="match status" value="1"/>
</dbReference>
<dbReference type="RefSeq" id="WP_069957748.1">
    <property type="nucleotide sequence ID" value="NZ_MCGG01000021.1"/>
</dbReference>
<keyword evidence="3" id="KW-1185">Reference proteome</keyword>
<dbReference type="PANTHER" id="PTHR46211:SF1">
    <property type="entry name" value="GLYCEROPHOSPHODIESTER PHOSPHODIESTERASE, CYTOPLASMIC"/>
    <property type="match status" value="1"/>
</dbReference>
<dbReference type="InterPro" id="IPR017946">
    <property type="entry name" value="PLC-like_Pdiesterase_TIM-brl"/>
</dbReference>
<dbReference type="GO" id="GO:0008081">
    <property type="term" value="F:phosphoric diester hydrolase activity"/>
    <property type="evidence" value="ECO:0007669"/>
    <property type="project" value="InterPro"/>
</dbReference>
<name>A0A1E5Q8B6_9PROT</name>
<dbReference type="AlphaFoldDB" id="A0A1E5Q8B6"/>
<dbReference type="InterPro" id="IPR030395">
    <property type="entry name" value="GP_PDE_dom"/>
</dbReference>
<dbReference type="CDD" id="cd08562">
    <property type="entry name" value="GDPD_EcUgpQ_like"/>
    <property type="match status" value="1"/>
</dbReference>
<evidence type="ECO:0000313" key="3">
    <source>
        <dbReference type="Proteomes" id="UP000095347"/>
    </source>
</evidence>